<gene>
    <name evidence="1" type="ORF">Amon01_000238200</name>
</gene>
<dbReference type="InterPro" id="IPR011989">
    <property type="entry name" value="ARM-like"/>
</dbReference>
<dbReference type="GO" id="GO:0006606">
    <property type="term" value="P:protein import into nucleus"/>
    <property type="evidence" value="ECO:0007669"/>
    <property type="project" value="TreeGrafter"/>
</dbReference>
<evidence type="ECO:0000313" key="1">
    <source>
        <dbReference type="EMBL" id="GMG21957.1"/>
    </source>
</evidence>
<keyword evidence="2" id="KW-1185">Reference proteome</keyword>
<proteinExistence type="predicted"/>
<dbReference type="PANTHER" id="PTHR12363:SF53">
    <property type="entry name" value="MRNA TRANSPORT REGULATOR MTR10"/>
    <property type="match status" value="1"/>
</dbReference>
<sequence>MEYIWPLVLKLVSTHGRSVKVSERCMKLFKSAMQTFTKYLIPVLSTTAEVLVHGFSNYRHGCYLWVSGVLIKEYASDDELPREATEAVWTFSVQQVHNFLKFFNGLGENKIHEYPDLIEDFFRMVNDILMFNPVRLIQADDVVQPIYETGIKSLSIYYEYGPLTAVLQFFVDFYSWGFESAPISFTEDIPNDLKLKILNFTMNTGEDLVGRLIYGLIYTFPDDCCPDANELLIKLIKLSTLEGSSKISMAWLDKFLMSLPANTVNSKERLKLLSTVEAAINSKDYRKVRSSIRDFVSWYTRKNVDRVY</sequence>
<comment type="caution">
    <text evidence="1">The sequence shown here is derived from an EMBL/GenBank/DDBJ whole genome shotgun (WGS) entry which is preliminary data.</text>
</comment>
<dbReference type="PANTHER" id="PTHR12363">
    <property type="entry name" value="TRANSPORTIN 3 AND IMPORTIN 13"/>
    <property type="match status" value="1"/>
</dbReference>
<dbReference type="GO" id="GO:0005737">
    <property type="term" value="C:cytoplasm"/>
    <property type="evidence" value="ECO:0007669"/>
    <property type="project" value="TreeGrafter"/>
</dbReference>
<dbReference type="Proteomes" id="UP001165063">
    <property type="component" value="Unassembled WGS sequence"/>
</dbReference>
<accession>A0A9W6YW88</accession>
<dbReference type="EMBL" id="BSXU01000855">
    <property type="protein sequence ID" value="GMG21957.1"/>
    <property type="molecule type" value="Genomic_DNA"/>
</dbReference>
<protein>
    <submittedName>
        <fullName evidence="1">Unnamed protein product</fullName>
    </submittedName>
</protein>
<dbReference type="InterPro" id="IPR058537">
    <property type="entry name" value="TPR_TNPO3_IPO13_4th"/>
</dbReference>
<dbReference type="Pfam" id="PF24139">
    <property type="entry name" value="TPR_TNPO3_IPO13_4th"/>
    <property type="match status" value="1"/>
</dbReference>
<dbReference type="InterPro" id="IPR051345">
    <property type="entry name" value="Importin_beta-like_NTR"/>
</dbReference>
<organism evidence="1 2">
    <name type="scientific">Ambrosiozyma monospora</name>
    <name type="common">Yeast</name>
    <name type="synonym">Endomycopsis monosporus</name>
    <dbReference type="NCBI Taxonomy" id="43982"/>
    <lineage>
        <taxon>Eukaryota</taxon>
        <taxon>Fungi</taxon>
        <taxon>Dikarya</taxon>
        <taxon>Ascomycota</taxon>
        <taxon>Saccharomycotina</taxon>
        <taxon>Pichiomycetes</taxon>
        <taxon>Pichiales</taxon>
        <taxon>Pichiaceae</taxon>
        <taxon>Ambrosiozyma</taxon>
    </lineage>
</organism>
<name>A0A9W6YW88_AMBMO</name>
<dbReference type="Gene3D" id="1.25.10.10">
    <property type="entry name" value="Leucine-rich Repeat Variant"/>
    <property type="match status" value="1"/>
</dbReference>
<dbReference type="AlphaFoldDB" id="A0A9W6YW88"/>
<reference evidence="1" key="1">
    <citation type="submission" date="2023-04" db="EMBL/GenBank/DDBJ databases">
        <title>Ambrosiozyma monospora NBRC 1965.</title>
        <authorList>
            <person name="Ichikawa N."/>
            <person name="Sato H."/>
            <person name="Tonouchi N."/>
        </authorList>
    </citation>
    <scope>NUCLEOTIDE SEQUENCE</scope>
    <source>
        <strain evidence="1">NBRC 1965</strain>
    </source>
</reference>
<dbReference type="OrthoDB" id="435593at2759"/>
<evidence type="ECO:0000313" key="2">
    <source>
        <dbReference type="Proteomes" id="UP001165063"/>
    </source>
</evidence>